<dbReference type="GO" id="GO:0004574">
    <property type="term" value="F:oligo-1,6-glucosidase activity"/>
    <property type="evidence" value="ECO:0007669"/>
    <property type="project" value="TreeGrafter"/>
</dbReference>
<dbReference type="Gene3D" id="3.90.400.10">
    <property type="entry name" value="Oligo-1,6-glucosidase, Domain 2"/>
    <property type="match status" value="1"/>
</dbReference>
<dbReference type="GO" id="GO:0000981">
    <property type="term" value="F:DNA-binding transcription factor activity, RNA polymerase II-specific"/>
    <property type="evidence" value="ECO:0007669"/>
    <property type="project" value="InterPro"/>
</dbReference>
<dbReference type="Gene3D" id="2.60.40.1180">
    <property type="entry name" value="Golgi alpha-mannosidase II"/>
    <property type="match status" value="1"/>
</dbReference>
<dbReference type="EC" id="3.2.1.20" evidence="3"/>
<dbReference type="VEuPathDB" id="FungiDB:ASPZODRAFT_152933"/>
<evidence type="ECO:0000256" key="13">
    <source>
        <dbReference type="ARBA" id="ARBA00073730"/>
    </source>
</evidence>
<reference evidence="16" key="1">
    <citation type="journal article" date="2017" name="Genome Biol.">
        <title>Comparative genomics reveals high biological diversity and specific adaptations in the industrially and medically important fungal genus Aspergillus.</title>
        <authorList>
            <person name="de Vries R.P."/>
            <person name="Riley R."/>
            <person name="Wiebenga A."/>
            <person name="Aguilar-Osorio G."/>
            <person name="Amillis S."/>
            <person name="Uchima C.A."/>
            <person name="Anderluh G."/>
            <person name="Asadollahi M."/>
            <person name="Askin M."/>
            <person name="Barry K."/>
            <person name="Battaglia E."/>
            <person name="Bayram O."/>
            <person name="Benocci T."/>
            <person name="Braus-Stromeyer S.A."/>
            <person name="Caldana C."/>
            <person name="Canovas D."/>
            <person name="Cerqueira G.C."/>
            <person name="Chen F."/>
            <person name="Chen W."/>
            <person name="Choi C."/>
            <person name="Clum A."/>
            <person name="Dos Santos R.A."/>
            <person name="Damasio A.R."/>
            <person name="Diallinas G."/>
            <person name="Emri T."/>
            <person name="Fekete E."/>
            <person name="Flipphi M."/>
            <person name="Freyberg S."/>
            <person name="Gallo A."/>
            <person name="Gournas C."/>
            <person name="Habgood R."/>
            <person name="Hainaut M."/>
            <person name="Harispe M.L."/>
            <person name="Henrissat B."/>
            <person name="Hilden K.S."/>
            <person name="Hope R."/>
            <person name="Hossain A."/>
            <person name="Karabika E."/>
            <person name="Karaffa L."/>
            <person name="Karanyi Z."/>
            <person name="Krasevec N."/>
            <person name="Kuo A."/>
            <person name="Kusch H."/>
            <person name="LaButti K."/>
            <person name="Lagendijk E.L."/>
            <person name="Lapidus A."/>
            <person name="Levasseur A."/>
            <person name="Lindquist E."/>
            <person name="Lipzen A."/>
            <person name="Logrieco A.F."/>
            <person name="MacCabe A."/>
            <person name="Maekelae M.R."/>
            <person name="Malavazi I."/>
            <person name="Melin P."/>
            <person name="Meyer V."/>
            <person name="Mielnichuk N."/>
            <person name="Miskei M."/>
            <person name="Molnar A.P."/>
            <person name="Mule G."/>
            <person name="Ngan C.Y."/>
            <person name="Orejas M."/>
            <person name="Orosz E."/>
            <person name="Ouedraogo J.P."/>
            <person name="Overkamp K.M."/>
            <person name="Park H.-S."/>
            <person name="Perrone G."/>
            <person name="Piumi F."/>
            <person name="Punt P.J."/>
            <person name="Ram A.F."/>
            <person name="Ramon A."/>
            <person name="Rauscher S."/>
            <person name="Record E."/>
            <person name="Riano-Pachon D.M."/>
            <person name="Robert V."/>
            <person name="Roehrig J."/>
            <person name="Ruller R."/>
            <person name="Salamov A."/>
            <person name="Salih N.S."/>
            <person name="Samson R.A."/>
            <person name="Sandor E."/>
            <person name="Sanguinetti M."/>
            <person name="Schuetze T."/>
            <person name="Sepcic K."/>
            <person name="Shelest E."/>
            <person name="Sherlock G."/>
            <person name="Sophianopoulou V."/>
            <person name="Squina F.M."/>
            <person name="Sun H."/>
            <person name="Susca A."/>
            <person name="Todd R.B."/>
            <person name="Tsang A."/>
            <person name="Unkles S.E."/>
            <person name="van de Wiele N."/>
            <person name="van Rossen-Uffink D."/>
            <person name="Oliveira J.V."/>
            <person name="Vesth T.C."/>
            <person name="Visser J."/>
            <person name="Yu J.-H."/>
            <person name="Zhou M."/>
            <person name="Andersen M.R."/>
            <person name="Archer D.B."/>
            <person name="Baker S.E."/>
            <person name="Benoit I."/>
            <person name="Brakhage A.A."/>
            <person name="Braus G.H."/>
            <person name="Fischer R."/>
            <person name="Frisvad J.C."/>
            <person name="Goldman G.H."/>
            <person name="Houbraken J."/>
            <person name="Oakley B."/>
            <person name="Pocsi I."/>
            <person name="Scazzocchio C."/>
            <person name="Seiboth B."/>
            <person name="vanKuyk P.A."/>
            <person name="Wortman J."/>
            <person name="Dyer P.S."/>
            <person name="Grigoriev I.V."/>
        </authorList>
    </citation>
    <scope>NUCLEOTIDE SEQUENCE [LARGE SCALE GENOMIC DNA]</scope>
    <source>
        <strain evidence="16">CBS 506.65</strain>
    </source>
</reference>
<evidence type="ECO:0000256" key="8">
    <source>
        <dbReference type="ARBA" id="ARBA00023163"/>
    </source>
</evidence>
<name>A0A1L9SDT0_9EURO</name>
<keyword evidence="7" id="KW-0238">DNA-binding</keyword>
<comment type="similarity">
    <text evidence="2">Belongs to the glycosyl hydrolase 13 family.</text>
</comment>
<dbReference type="GO" id="GO:0004556">
    <property type="term" value="F:alpha-amylase activity"/>
    <property type="evidence" value="ECO:0007669"/>
    <property type="project" value="TreeGrafter"/>
</dbReference>
<keyword evidence="9" id="KW-0539">Nucleus</keyword>
<evidence type="ECO:0000256" key="6">
    <source>
        <dbReference type="ARBA" id="ARBA00023015"/>
    </source>
</evidence>
<dbReference type="AlphaFoldDB" id="A0A1L9SDT0"/>
<dbReference type="Gene3D" id="4.10.240.10">
    <property type="entry name" value="Zn(2)-C6 fungal-type DNA-binding domain"/>
    <property type="match status" value="1"/>
</dbReference>
<dbReference type="CDD" id="cd11333">
    <property type="entry name" value="AmyAc_SI_OligoGlu_DGase"/>
    <property type="match status" value="1"/>
</dbReference>
<keyword evidence="10" id="KW-0326">Glycosidase</keyword>
<keyword evidence="16" id="KW-1185">Reference proteome</keyword>
<keyword evidence="11" id="KW-0462">Maltose metabolism</keyword>
<dbReference type="InterPro" id="IPR017853">
    <property type="entry name" value="GH"/>
</dbReference>
<dbReference type="SUPFAM" id="SSF51445">
    <property type="entry name" value="(Trans)glycosidases"/>
    <property type="match status" value="1"/>
</dbReference>
<evidence type="ECO:0000256" key="10">
    <source>
        <dbReference type="ARBA" id="ARBA00023295"/>
    </source>
</evidence>
<dbReference type="STRING" id="1073090.A0A1L9SDT0"/>
<dbReference type="GO" id="GO:0003677">
    <property type="term" value="F:DNA binding"/>
    <property type="evidence" value="ECO:0007669"/>
    <property type="project" value="UniProtKB-KW"/>
</dbReference>
<evidence type="ECO:0000256" key="2">
    <source>
        <dbReference type="ARBA" id="ARBA00008061"/>
    </source>
</evidence>
<dbReference type="InterPro" id="IPR007219">
    <property type="entry name" value="XnlR_reg_dom"/>
</dbReference>
<proteinExistence type="inferred from homology"/>
<dbReference type="Pfam" id="PF04082">
    <property type="entry name" value="Fungal_trans"/>
    <property type="match status" value="1"/>
</dbReference>
<evidence type="ECO:0000256" key="5">
    <source>
        <dbReference type="ARBA" id="ARBA00022801"/>
    </source>
</evidence>
<gene>
    <name evidence="15" type="ORF">ASPZODRAFT_152933</name>
</gene>
<evidence type="ECO:0000313" key="15">
    <source>
        <dbReference type="EMBL" id="OJJ45237.1"/>
    </source>
</evidence>
<dbReference type="Pfam" id="PF00128">
    <property type="entry name" value="Alpha-amylase"/>
    <property type="match status" value="1"/>
</dbReference>
<dbReference type="EMBL" id="KV878345">
    <property type="protein sequence ID" value="OJJ45237.1"/>
    <property type="molecule type" value="Genomic_DNA"/>
</dbReference>
<dbReference type="SMART" id="SM00066">
    <property type="entry name" value="GAL4"/>
    <property type="match status" value="1"/>
</dbReference>
<organism evidence="15 16">
    <name type="scientific">Penicilliopsis zonata CBS 506.65</name>
    <dbReference type="NCBI Taxonomy" id="1073090"/>
    <lineage>
        <taxon>Eukaryota</taxon>
        <taxon>Fungi</taxon>
        <taxon>Dikarya</taxon>
        <taxon>Ascomycota</taxon>
        <taxon>Pezizomycotina</taxon>
        <taxon>Eurotiomycetes</taxon>
        <taxon>Eurotiomycetidae</taxon>
        <taxon>Eurotiales</taxon>
        <taxon>Aspergillaceae</taxon>
        <taxon>Penicilliopsis</taxon>
    </lineage>
</organism>
<dbReference type="GO" id="GO:0006351">
    <property type="term" value="P:DNA-templated transcription"/>
    <property type="evidence" value="ECO:0007669"/>
    <property type="project" value="InterPro"/>
</dbReference>
<evidence type="ECO:0000256" key="4">
    <source>
        <dbReference type="ARBA" id="ARBA00022723"/>
    </source>
</evidence>
<dbReference type="CDD" id="cd12148">
    <property type="entry name" value="fungal_TF_MHR"/>
    <property type="match status" value="1"/>
</dbReference>
<feature type="domain" description="Zn(2)-C6 fungal-type" evidence="14">
    <location>
        <begin position="578"/>
        <end position="607"/>
    </location>
</feature>
<dbReference type="GO" id="GO:0005987">
    <property type="term" value="P:sucrose catabolic process"/>
    <property type="evidence" value="ECO:0007669"/>
    <property type="project" value="TreeGrafter"/>
</dbReference>
<dbReference type="GO" id="GO:0033934">
    <property type="term" value="F:glucan 1,4-alpha-maltotriohydrolase activity"/>
    <property type="evidence" value="ECO:0007669"/>
    <property type="project" value="TreeGrafter"/>
</dbReference>
<dbReference type="GeneID" id="34612372"/>
<keyword evidence="4" id="KW-0479">Metal-binding</keyword>
<dbReference type="InterPro" id="IPR036864">
    <property type="entry name" value="Zn2-C6_fun-type_DNA-bd_sf"/>
</dbReference>
<dbReference type="FunFam" id="3.20.20.80:FF:000087">
    <property type="entry name" value="Oligo-1,6-glucosidase IMA1"/>
    <property type="match status" value="1"/>
</dbReference>
<dbReference type="FunFam" id="3.90.400.10:FF:000003">
    <property type="entry name" value="Probable alpha-glucosidase (Maltase)"/>
    <property type="match status" value="1"/>
</dbReference>
<dbReference type="OrthoDB" id="1740265at2759"/>
<dbReference type="GO" id="GO:0004575">
    <property type="term" value="F:sucrose alpha-glucosidase activity"/>
    <property type="evidence" value="ECO:0007669"/>
    <property type="project" value="TreeGrafter"/>
</dbReference>
<comment type="catalytic activity">
    <reaction evidence="1">
        <text>Hydrolysis of terminal, non-reducing (1-&gt;4)-linked alpha-D-glucose residues with release of alpha-D-glucose.</text>
        <dbReference type="EC" id="3.2.1.20"/>
    </reaction>
</comment>
<sequence>MWWKNATVYQIYPASFKDSNSDGIGDIPGILAQLDYIESLGVDAIWLCPMYDSPQYDMGYDISNYEAVYPPYGTVADVEALIAGCHARGMKVLLDLVINHTSHEHAWFKESRSSRDSPKRDWYIWRPAKYDADGTRRPPNNWRGCFGGSVWEWDEETQEYYLHLFAPQQPDLNWENPETRAAIFESAIEFWLRKGIDGFRIDTVNMYSKPMDFPDAPVIDPNQEWQSASHLFCNGPRIHEYMREMGQILLKHNAMTVGELPHTPEVEDVLKYVSAKEEQLNMVFQFEIVELGTGKDLRYDTVPRNWTLPQLRARAQTTQRLMDGTTDGWSTSFLENHDQARSVSRWGSEATPELWARSAKMLAMFVASLSGTLYLYQGQEIGMVNAPASWPISEYKDVESNNYYNFVRQSTHDDPVALAKAKAALQHLARDHARLPMQWDGTAHAGFTTPEATPWMRVNDNHGSLNVKRQNLDGHSVLAFWRQMLRVRRTYPELFAGGVFQDTDPQGESLFVFEKLGAEGGKKLVVALNFTSETQPVDLAGRLGSEYKVLIQNGQETSLDELQAYEGRPLIMHRTSQACDPCKRRKVRCNGQPRCQQCTHAGIPCTYAASPAQRSRKKTVGRGKVIAECKGLLHTASPTCRGNAVLAPRTSVERTLSSTSHPNLAFFLELLPEYERYVYPMSPVVTASEIHAMILKMDSERETASFVYAFAAVTLNLTCSEPMQRVPATRERIASLLTRALEYRSPFGLESPPASIVTVMQSVFMQMCFVSLRKLDTGFLYLREAISLLYMLHVHEEESMAGLEVTERARRQRAYWECFIHERFTALTYCRPPCLPPLRCLPDHDVSIPAEVERGFNHTIENFRLVDPQFIDFWLGDRSAVTADWVAEKQRQLEDNEWHAEVSRLPLMQQADLIITRHWLRTLTWQLALSNIPLSSTTAPSMLLSLSFPLRLSNQLRQFLVTIPRDLVGIHGSGLLEKLFEIANTITDVVLHLTHAPGDETVQRIHDILFLKHFVFSFAGFANLRPVVLTQKFEMIRDKYPEIKEIELLV</sequence>
<evidence type="ECO:0000256" key="12">
    <source>
        <dbReference type="ARBA" id="ARBA00041343"/>
    </source>
</evidence>
<evidence type="ECO:0000256" key="11">
    <source>
        <dbReference type="ARBA" id="ARBA00026248"/>
    </source>
</evidence>
<dbReference type="InterPro" id="IPR013780">
    <property type="entry name" value="Glyco_hydro_b"/>
</dbReference>
<dbReference type="PANTHER" id="PTHR10357:SF179">
    <property type="entry name" value="NEUTRAL AND BASIC AMINO ACID TRANSPORT PROTEIN RBAT"/>
    <property type="match status" value="1"/>
</dbReference>
<dbReference type="PANTHER" id="PTHR10357">
    <property type="entry name" value="ALPHA-AMYLASE FAMILY MEMBER"/>
    <property type="match status" value="1"/>
</dbReference>
<dbReference type="InterPro" id="IPR006047">
    <property type="entry name" value="GH13_cat_dom"/>
</dbReference>
<dbReference type="InterPro" id="IPR001138">
    <property type="entry name" value="Zn2Cys6_DnaBD"/>
</dbReference>
<dbReference type="SMART" id="SM00906">
    <property type="entry name" value="Fungal_trans"/>
    <property type="match status" value="1"/>
</dbReference>
<evidence type="ECO:0000313" key="16">
    <source>
        <dbReference type="Proteomes" id="UP000184188"/>
    </source>
</evidence>
<dbReference type="GO" id="GO:0000025">
    <property type="term" value="P:maltose catabolic process"/>
    <property type="evidence" value="ECO:0007669"/>
    <property type="project" value="TreeGrafter"/>
</dbReference>
<keyword evidence="5" id="KW-0378">Hydrolase</keyword>
<accession>A0A1L9SDT0</accession>
<dbReference type="GO" id="GO:0008270">
    <property type="term" value="F:zinc ion binding"/>
    <property type="evidence" value="ECO:0007669"/>
    <property type="project" value="InterPro"/>
</dbReference>
<dbReference type="Proteomes" id="UP000184188">
    <property type="component" value="Unassembled WGS sequence"/>
</dbReference>
<dbReference type="SUPFAM" id="SSF57701">
    <property type="entry name" value="Zn2/Cys6 DNA-binding domain"/>
    <property type="match status" value="1"/>
</dbReference>
<keyword evidence="8" id="KW-0804">Transcription</keyword>
<dbReference type="InterPro" id="IPR045857">
    <property type="entry name" value="O16G_dom_2"/>
</dbReference>
<dbReference type="PROSITE" id="PS50048">
    <property type="entry name" value="ZN2_CY6_FUNGAL_2"/>
    <property type="match status" value="1"/>
</dbReference>
<evidence type="ECO:0000256" key="7">
    <source>
        <dbReference type="ARBA" id="ARBA00023125"/>
    </source>
</evidence>
<evidence type="ECO:0000256" key="1">
    <source>
        <dbReference type="ARBA" id="ARBA00001657"/>
    </source>
</evidence>
<dbReference type="CDD" id="cd00067">
    <property type="entry name" value="GAL4"/>
    <property type="match status" value="1"/>
</dbReference>
<evidence type="ECO:0000256" key="9">
    <source>
        <dbReference type="ARBA" id="ARBA00023242"/>
    </source>
</evidence>
<dbReference type="Pfam" id="PF00172">
    <property type="entry name" value="Zn_clus"/>
    <property type="match status" value="1"/>
</dbReference>
<dbReference type="SMART" id="SM00642">
    <property type="entry name" value="Aamy"/>
    <property type="match status" value="1"/>
</dbReference>
<evidence type="ECO:0000259" key="14">
    <source>
        <dbReference type="PROSITE" id="PS50048"/>
    </source>
</evidence>
<keyword evidence="6" id="KW-0805">Transcription regulation</keyword>
<dbReference type="SUPFAM" id="SSF51011">
    <property type="entry name" value="Glycosyl hydrolase domain"/>
    <property type="match status" value="1"/>
</dbReference>
<dbReference type="GO" id="GO:0004558">
    <property type="term" value="F:alpha-1,4-glucosidase activity"/>
    <property type="evidence" value="ECO:0007669"/>
    <property type="project" value="UniProtKB-EC"/>
</dbReference>
<dbReference type="FunFam" id="3.20.20.80:FF:000064">
    <property type="entry name" value="Oligo-1,6-glucosidase"/>
    <property type="match status" value="1"/>
</dbReference>
<dbReference type="RefSeq" id="XP_022579747.1">
    <property type="nucleotide sequence ID" value="XM_022725908.1"/>
</dbReference>
<evidence type="ECO:0000256" key="3">
    <source>
        <dbReference type="ARBA" id="ARBA00012741"/>
    </source>
</evidence>
<dbReference type="Gene3D" id="3.20.20.80">
    <property type="entry name" value="Glycosidases"/>
    <property type="match status" value="1"/>
</dbReference>
<protein>
    <recommendedName>
        <fullName evidence="13">Alpha-glucosidase</fullName>
        <ecNumber evidence="3">3.2.1.20</ecNumber>
    </recommendedName>
    <alternativeName>
        <fullName evidence="12">Maltase</fullName>
    </alternativeName>
</protein>
<dbReference type="PROSITE" id="PS00463">
    <property type="entry name" value="ZN2_CY6_FUNGAL_1"/>
    <property type="match status" value="1"/>
</dbReference>